<dbReference type="GO" id="GO:0003677">
    <property type="term" value="F:DNA binding"/>
    <property type="evidence" value="ECO:0007669"/>
    <property type="project" value="UniProtKB-KW"/>
</dbReference>
<evidence type="ECO:0000256" key="3">
    <source>
        <dbReference type="ARBA" id="ARBA00023172"/>
    </source>
</evidence>
<dbReference type="PATRIC" id="fig|662479.7.peg.2481"/>
<dbReference type="Gene3D" id="1.10.443.10">
    <property type="entry name" value="Intergrase catalytic core"/>
    <property type="match status" value="1"/>
</dbReference>
<dbReference type="RefSeq" id="WP_008320778.1">
    <property type="nucleotide sequence ID" value="NZ_AOLN01000017.1"/>
</dbReference>
<dbReference type="Proteomes" id="UP000011550">
    <property type="component" value="Unassembled WGS sequence"/>
</dbReference>
<evidence type="ECO:0000313" key="6">
    <source>
        <dbReference type="EMBL" id="ELZ92890.1"/>
    </source>
</evidence>
<sequence>MTNRPDPLDNIPNDLPDDGDDFGIPPAPEPVEFDFPLVSERSEADLEGFGLNMVDDYRDFKEEVLTWLATYGKHPEKGEGLSETTLKSTHYKLETVFRWLWKYEDKYTTEFTPEHADRFIDLLNQTDSMIDSTVLHHAKDIKRFFKFTNHVYGTDYEWEPKPQLSQSNGDERAYLRRAAFQPLYEAALDYGSMKSYHTDMSSEERERLKLYLSQRFGVPKEKVGPEDFKKANSWKVPSMIAVTLDTGLRPIEVGRAKVSWVNLEDNELNVPKEDSTKNEGHWNCSLKKRTATVLERWLDERASYDKYADRDELWLTKRGTQYGKDSCNYLLDTLIERGNVPIPAHQNISWYAIRHGVATYWANHVGPHHAKEQLRHKSINTTMKYLHSDAETRNDAVEQIW</sequence>
<keyword evidence="3" id="KW-0233">DNA recombination</keyword>
<proteinExistence type="predicted"/>
<evidence type="ECO:0000256" key="1">
    <source>
        <dbReference type="ARBA" id="ARBA00022908"/>
    </source>
</evidence>
<gene>
    <name evidence="6" type="ORF">C440_12254</name>
</gene>
<dbReference type="OrthoDB" id="330648at2157"/>
<dbReference type="PANTHER" id="PTHR30349">
    <property type="entry name" value="PHAGE INTEGRASE-RELATED"/>
    <property type="match status" value="1"/>
</dbReference>
<dbReference type="InterPro" id="IPR010998">
    <property type="entry name" value="Integrase_recombinase_N"/>
</dbReference>
<feature type="domain" description="Tyr recombinase" evidence="5">
    <location>
        <begin position="207"/>
        <end position="398"/>
    </location>
</feature>
<protein>
    <submittedName>
        <fullName evidence="6">Putative phage integrase</fullName>
    </submittedName>
</protein>
<comment type="caution">
    <text evidence="6">The sequence shown here is derived from an EMBL/GenBank/DDBJ whole genome shotgun (WGS) entry which is preliminary data.</text>
</comment>
<feature type="region of interest" description="Disordered" evidence="4">
    <location>
        <begin position="1"/>
        <end position="27"/>
    </location>
</feature>
<dbReference type="CDD" id="cd00397">
    <property type="entry name" value="DNA_BRE_C"/>
    <property type="match status" value="1"/>
</dbReference>
<dbReference type="GO" id="GO:0015074">
    <property type="term" value="P:DNA integration"/>
    <property type="evidence" value="ECO:0007669"/>
    <property type="project" value="UniProtKB-KW"/>
</dbReference>
<dbReference type="Pfam" id="PF00589">
    <property type="entry name" value="Phage_integrase"/>
    <property type="match status" value="1"/>
</dbReference>
<dbReference type="PANTHER" id="PTHR30349:SF41">
    <property type="entry name" value="INTEGRASE_RECOMBINASE PROTEIN MJ0367-RELATED"/>
    <property type="match status" value="1"/>
</dbReference>
<reference evidence="6 7" key="1">
    <citation type="journal article" date="2014" name="PLoS Genet.">
        <title>Phylogenetically driven sequencing of extremely halophilic archaea reveals strategies for static and dynamic osmo-response.</title>
        <authorList>
            <person name="Becker E.A."/>
            <person name="Seitzer P.M."/>
            <person name="Tritt A."/>
            <person name="Larsen D."/>
            <person name="Krusor M."/>
            <person name="Yao A.I."/>
            <person name="Wu D."/>
            <person name="Madern D."/>
            <person name="Eisen J.A."/>
            <person name="Darling A.E."/>
            <person name="Facciotti M.T."/>
        </authorList>
    </citation>
    <scope>NUCLEOTIDE SEQUENCE [LARGE SCALE GENOMIC DNA]</scope>
    <source>
        <strain evidence="6 7">ATCC BAA-1512</strain>
    </source>
</reference>
<accession>M0I7T6</accession>
<evidence type="ECO:0000259" key="5">
    <source>
        <dbReference type="PROSITE" id="PS51898"/>
    </source>
</evidence>
<evidence type="ECO:0000256" key="4">
    <source>
        <dbReference type="SAM" id="MobiDB-lite"/>
    </source>
</evidence>
<dbReference type="InterPro" id="IPR013762">
    <property type="entry name" value="Integrase-like_cat_sf"/>
</dbReference>
<dbReference type="Gene3D" id="1.10.150.130">
    <property type="match status" value="1"/>
</dbReference>
<dbReference type="PROSITE" id="PS51898">
    <property type="entry name" value="TYR_RECOMBINASE"/>
    <property type="match status" value="1"/>
</dbReference>
<keyword evidence="7" id="KW-1185">Reference proteome</keyword>
<dbReference type="InterPro" id="IPR011010">
    <property type="entry name" value="DNA_brk_join_enz"/>
</dbReference>
<evidence type="ECO:0000256" key="2">
    <source>
        <dbReference type="ARBA" id="ARBA00023125"/>
    </source>
</evidence>
<evidence type="ECO:0000313" key="7">
    <source>
        <dbReference type="Proteomes" id="UP000011550"/>
    </source>
</evidence>
<name>M0I7T6_9EURY</name>
<keyword evidence="1" id="KW-0229">DNA integration</keyword>
<dbReference type="EMBL" id="AOLN01000017">
    <property type="protein sequence ID" value="ELZ92890.1"/>
    <property type="molecule type" value="Genomic_DNA"/>
</dbReference>
<dbReference type="SUPFAM" id="SSF56349">
    <property type="entry name" value="DNA breaking-rejoining enzymes"/>
    <property type="match status" value="1"/>
</dbReference>
<organism evidence="6 7">
    <name type="scientific">Haloferax mucosum ATCC BAA-1512</name>
    <dbReference type="NCBI Taxonomy" id="662479"/>
    <lineage>
        <taxon>Archaea</taxon>
        <taxon>Methanobacteriati</taxon>
        <taxon>Methanobacteriota</taxon>
        <taxon>Stenosarchaea group</taxon>
        <taxon>Halobacteria</taxon>
        <taxon>Halobacteriales</taxon>
        <taxon>Haloferacaceae</taxon>
        <taxon>Haloferax</taxon>
    </lineage>
</organism>
<keyword evidence="2" id="KW-0238">DNA-binding</keyword>
<dbReference type="AlphaFoldDB" id="M0I7T6"/>
<dbReference type="GO" id="GO:0006310">
    <property type="term" value="P:DNA recombination"/>
    <property type="evidence" value="ECO:0007669"/>
    <property type="project" value="UniProtKB-KW"/>
</dbReference>
<dbReference type="InterPro" id="IPR002104">
    <property type="entry name" value="Integrase_catalytic"/>
</dbReference>
<dbReference type="InterPro" id="IPR050090">
    <property type="entry name" value="Tyrosine_recombinase_XerCD"/>
</dbReference>